<dbReference type="InterPro" id="IPR036691">
    <property type="entry name" value="Endo/exonu/phosph_ase_sf"/>
</dbReference>
<evidence type="ECO:0008006" key="3">
    <source>
        <dbReference type="Google" id="ProtNLM"/>
    </source>
</evidence>
<dbReference type="InParanoid" id="A0A1Q3DJM5"/>
<sequence length="106" mass="12351">MEEFNNVIRTAEFEDLKTTGLKYTWSNMRSGSAALSKKLDRALGNWEWFKAFGDSYAHTYNQGISDHAPISVQLMHLIQSVGRPFKFLNYWANHPDFLNIVRHVWS</sequence>
<proteinExistence type="predicted"/>
<dbReference type="AlphaFoldDB" id="A0A1Q3DJM5"/>
<dbReference type="Gene3D" id="3.60.10.10">
    <property type="entry name" value="Endonuclease/exonuclease/phosphatase"/>
    <property type="match status" value="1"/>
</dbReference>
<comment type="caution">
    <text evidence="1">The sequence shown here is derived from an EMBL/GenBank/DDBJ whole genome shotgun (WGS) entry which is preliminary data.</text>
</comment>
<organism evidence="1 2">
    <name type="scientific">Cephalotus follicularis</name>
    <name type="common">Albany pitcher plant</name>
    <dbReference type="NCBI Taxonomy" id="3775"/>
    <lineage>
        <taxon>Eukaryota</taxon>
        <taxon>Viridiplantae</taxon>
        <taxon>Streptophyta</taxon>
        <taxon>Embryophyta</taxon>
        <taxon>Tracheophyta</taxon>
        <taxon>Spermatophyta</taxon>
        <taxon>Magnoliopsida</taxon>
        <taxon>eudicotyledons</taxon>
        <taxon>Gunneridae</taxon>
        <taxon>Pentapetalae</taxon>
        <taxon>rosids</taxon>
        <taxon>fabids</taxon>
        <taxon>Oxalidales</taxon>
        <taxon>Cephalotaceae</taxon>
        <taxon>Cephalotus</taxon>
    </lineage>
</organism>
<dbReference type="PANTHER" id="PTHR33710">
    <property type="entry name" value="BNAC02G09200D PROTEIN"/>
    <property type="match status" value="1"/>
</dbReference>
<dbReference type="Proteomes" id="UP000187406">
    <property type="component" value="Unassembled WGS sequence"/>
</dbReference>
<accession>A0A1Q3DJM5</accession>
<gene>
    <name evidence="1" type="ORF">CFOL_v3_36088</name>
</gene>
<evidence type="ECO:0000313" key="2">
    <source>
        <dbReference type="Proteomes" id="UP000187406"/>
    </source>
</evidence>
<dbReference type="SUPFAM" id="SSF56219">
    <property type="entry name" value="DNase I-like"/>
    <property type="match status" value="1"/>
</dbReference>
<reference evidence="2" key="1">
    <citation type="submission" date="2016-04" db="EMBL/GenBank/DDBJ databases">
        <title>Cephalotus genome sequencing.</title>
        <authorList>
            <person name="Fukushima K."/>
            <person name="Hasebe M."/>
            <person name="Fang X."/>
        </authorList>
    </citation>
    <scope>NUCLEOTIDE SEQUENCE [LARGE SCALE GENOMIC DNA]</scope>
    <source>
        <strain evidence="2">cv. St1</strain>
    </source>
</reference>
<dbReference type="PANTHER" id="PTHR33710:SF71">
    <property type="entry name" value="ENDONUCLEASE_EXONUCLEASE_PHOSPHATASE DOMAIN-CONTAINING PROTEIN"/>
    <property type="match status" value="1"/>
</dbReference>
<protein>
    <recommendedName>
        <fullName evidence="3">Exo_endo_phos domain-containing protein</fullName>
    </recommendedName>
</protein>
<dbReference type="EMBL" id="BDDD01011127">
    <property type="protein sequence ID" value="GAV92710.1"/>
    <property type="molecule type" value="Genomic_DNA"/>
</dbReference>
<name>A0A1Q3DJM5_CEPFO</name>
<evidence type="ECO:0000313" key="1">
    <source>
        <dbReference type="EMBL" id="GAV92710.1"/>
    </source>
</evidence>
<keyword evidence="2" id="KW-1185">Reference proteome</keyword>
<dbReference type="OrthoDB" id="1224909at2759"/>